<dbReference type="FunFam" id="3.40.50.620:FF:000037">
    <property type="entry name" value="Glutamine--tRNA ligase cytoplasmic"/>
    <property type="match status" value="1"/>
</dbReference>
<keyword evidence="4 9" id="KW-0547">Nucleotide-binding</keyword>
<keyword evidence="7 9" id="KW-0030">Aminoacyl-tRNA synthetase</keyword>
<evidence type="ECO:0000256" key="3">
    <source>
        <dbReference type="ARBA" id="ARBA00022598"/>
    </source>
</evidence>
<evidence type="ECO:0000256" key="1">
    <source>
        <dbReference type="ARBA" id="ARBA00005594"/>
    </source>
</evidence>
<feature type="domain" description="Glutamyl/glutaminyl-tRNA synthetase class Ib anti-codon binding" evidence="12">
    <location>
        <begin position="440"/>
        <end position="537"/>
    </location>
</feature>
<dbReference type="InterPro" id="IPR001412">
    <property type="entry name" value="aa-tRNA-synth_I_CS"/>
</dbReference>
<dbReference type="Proteomes" id="UP000001055">
    <property type="component" value="Unassembled WGS sequence"/>
</dbReference>
<dbReference type="InterPro" id="IPR049437">
    <property type="entry name" value="tRNA-synt_1c_C2"/>
</dbReference>
<accession>Q0UQW6</accession>
<dbReference type="InterPro" id="IPR020059">
    <property type="entry name" value="Glu/Gln-tRNA-synth_Ib_codon-bd"/>
</dbReference>
<dbReference type="EMBL" id="CH445332">
    <property type="protein sequence ID" value="EAT86912.2"/>
    <property type="molecule type" value="Genomic_DNA"/>
</dbReference>
<evidence type="ECO:0000256" key="4">
    <source>
        <dbReference type="ARBA" id="ARBA00022741"/>
    </source>
</evidence>
<dbReference type="VEuPathDB" id="FungiDB:JI435_058480"/>
<organism evidence="14 15">
    <name type="scientific">Phaeosphaeria nodorum (strain SN15 / ATCC MYA-4574 / FGSC 10173)</name>
    <name type="common">Glume blotch fungus</name>
    <name type="synonym">Parastagonospora nodorum</name>
    <dbReference type="NCBI Taxonomy" id="321614"/>
    <lineage>
        <taxon>Eukaryota</taxon>
        <taxon>Fungi</taxon>
        <taxon>Dikarya</taxon>
        <taxon>Ascomycota</taxon>
        <taxon>Pezizomycotina</taxon>
        <taxon>Dothideomycetes</taxon>
        <taxon>Pleosporomycetidae</taxon>
        <taxon>Pleosporales</taxon>
        <taxon>Pleosporineae</taxon>
        <taxon>Phaeosphaeriaceae</taxon>
        <taxon>Parastagonospora</taxon>
    </lineage>
</organism>
<evidence type="ECO:0000256" key="9">
    <source>
        <dbReference type="RuleBase" id="RU363037"/>
    </source>
</evidence>
<dbReference type="Pfam" id="PF20974">
    <property type="entry name" value="tRNA-synt_1c_C2"/>
    <property type="match status" value="1"/>
</dbReference>
<dbReference type="InterPro" id="IPR000924">
    <property type="entry name" value="Glu/Gln-tRNA-synth"/>
</dbReference>
<evidence type="ECO:0000256" key="10">
    <source>
        <dbReference type="SAM" id="MobiDB-lite"/>
    </source>
</evidence>
<proteinExistence type="inferred from homology"/>
<dbReference type="Gene3D" id="2.40.240.10">
    <property type="entry name" value="Ribosomal Protein L25, Chain P"/>
    <property type="match status" value="2"/>
</dbReference>
<evidence type="ECO:0000313" key="15">
    <source>
        <dbReference type="Proteomes" id="UP000001055"/>
    </source>
</evidence>
<keyword evidence="6 9" id="KW-0648">Protein biosynthesis</keyword>
<dbReference type="STRING" id="321614.Q0UQW6"/>
<comment type="catalytic activity">
    <reaction evidence="8">
        <text>tRNA(Gln) + L-glutamine + ATP = L-glutaminyl-tRNA(Gln) + AMP + diphosphate</text>
        <dbReference type="Rhea" id="RHEA:20121"/>
        <dbReference type="Rhea" id="RHEA-COMP:9662"/>
        <dbReference type="Rhea" id="RHEA-COMP:9681"/>
        <dbReference type="ChEBI" id="CHEBI:30616"/>
        <dbReference type="ChEBI" id="CHEBI:33019"/>
        <dbReference type="ChEBI" id="CHEBI:58359"/>
        <dbReference type="ChEBI" id="CHEBI:78442"/>
        <dbReference type="ChEBI" id="CHEBI:78521"/>
        <dbReference type="ChEBI" id="CHEBI:456215"/>
        <dbReference type="EC" id="6.1.1.18"/>
    </reaction>
</comment>
<evidence type="ECO:0000259" key="12">
    <source>
        <dbReference type="Pfam" id="PF03950"/>
    </source>
</evidence>
<dbReference type="FunFam" id="2.40.240.10:FF:000007">
    <property type="entry name" value="Glutamine--tRNA ligase"/>
    <property type="match status" value="1"/>
</dbReference>
<dbReference type="GO" id="GO:0005524">
    <property type="term" value="F:ATP binding"/>
    <property type="evidence" value="ECO:0007669"/>
    <property type="project" value="UniProtKB-KW"/>
</dbReference>
<sequence length="660" mass="74382">MEGGEESRVQAATPQFDVVAHVAARFDSCPSIPNIGALELFELESLYSNFTKDMADAPAPTEEKGPSKRALEKERKKAEAKAKKAAHALRPKEQAKPAASKEPTSIFSEGWLKRVYEEKPATEVRTRFPPEPNGYLHIGHAKAIAVDFGFAKHHNGACNLRYDDTNPEKEEEKYFTSILDIVKWLGFEPAKVTYSSDCFDKLYELAEELINKDGAYRGGPDNRGERYGCDHRSRPIEESLTEFRAMRDGKYQAGEAFLRMKQKLTDPTEGNPQMWDLPAYRVVKENHHHRTGDKWRIYPTYDFTHCIVDALEGVTHSLCTVEFRQSRVSYDWLLEKLDMKLPKSDEKGPMQREFGRLSVGGTILSKRRILQLVEGVTVGDKKIPPCDPRLFTMVALRRRGIPAQAMLNFVAELGVTDALSEIEPPRFEASIRKHLERTVPRQMLVLDPIKVVIEDFSAEDEQDMVVPYDPKGTIPGERTVKLGGAVYIDRSDFREEDDPDYFRLAPNKAVGLYNVPFAIRATSFKKDDNGNVTEISAVKVPATEKPKAYIQWVDVASSIPVTARLYNSLFNSASPNTLDWKTGGWADDLNPNSEIVYGKAVIEKGLRDLIKQNELNPSGSSDALVRFQALRTAYFCVDIESAEDKIVLNQIVSLREDKGK</sequence>
<dbReference type="Pfam" id="PF00749">
    <property type="entry name" value="tRNA-synt_1c"/>
    <property type="match status" value="1"/>
</dbReference>
<dbReference type="SUPFAM" id="SSF50715">
    <property type="entry name" value="Ribosomal protein L25-like"/>
    <property type="match status" value="1"/>
</dbReference>
<gene>
    <name evidence="14" type="ORF">SNOG_05848</name>
</gene>
<evidence type="ECO:0000313" key="14">
    <source>
        <dbReference type="EMBL" id="EAT86912.2"/>
    </source>
</evidence>
<reference evidence="15" key="1">
    <citation type="journal article" date="2007" name="Plant Cell">
        <title>Dothideomycete-plant interactions illuminated by genome sequencing and EST analysis of the wheat pathogen Stagonospora nodorum.</title>
        <authorList>
            <person name="Hane J.K."/>
            <person name="Lowe R.G."/>
            <person name="Solomon P.S."/>
            <person name="Tan K.C."/>
            <person name="Schoch C.L."/>
            <person name="Spatafora J.W."/>
            <person name="Crous P.W."/>
            <person name="Kodira C."/>
            <person name="Birren B.W."/>
            <person name="Galagan J.E."/>
            <person name="Torriani S.F."/>
            <person name="McDonald B.A."/>
            <person name="Oliver R.P."/>
        </authorList>
    </citation>
    <scope>NUCLEOTIDE SEQUENCE [LARGE SCALE GENOMIC DNA]</scope>
    <source>
        <strain evidence="15">SN15 / ATCC MYA-4574 / FGSC 10173</strain>
    </source>
</reference>
<evidence type="ECO:0000256" key="6">
    <source>
        <dbReference type="ARBA" id="ARBA00022917"/>
    </source>
</evidence>
<dbReference type="SUPFAM" id="SSF52374">
    <property type="entry name" value="Nucleotidylyl transferase"/>
    <property type="match status" value="1"/>
</dbReference>
<evidence type="ECO:0000256" key="7">
    <source>
        <dbReference type="ARBA" id="ARBA00023146"/>
    </source>
</evidence>
<dbReference type="InterPro" id="IPR020056">
    <property type="entry name" value="Rbsml_bL25/Gln-tRNA_synth_N"/>
</dbReference>
<dbReference type="KEGG" id="pno:SNOG_05848"/>
<protein>
    <recommendedName>
        <fullName evidence="2">glutamine--tRNA ligase</fullName>
        <ecNumber evidence="2">6.1.1.18</ecNumber>
    </recommendedName>
</protein>
<dbReference type="InterPro" id="IPR014729">
    <property type="entry name" value="Rossmann-like_a/b/a_fold"/>
</dbReference>
<evidence type="ECO:0000256" key="5">
    <source>
        <dbReference type="ARBA" id="ARBA00022840"/>
    </source>
</evidence>
<name>Q0UQW6_PHANO</name>
<feature type="domain" description="tRNA synthetases class I (E and Q) anti-codon binding" evidence="13">
    <location>
        <begin position="550"/>
        <end position="638"/>
    </location>
</feature>
<evidence type="ECO:0000259" key="11">
    <source>
        <dbReference type="Pfam" id="PF00749"/>
    </source>
</evidence>
<dbReference type="PANTHER" id="PTHR43097">
    <property type="entry name" value="GLUTAMINE-TRNA LIGASE"/>
    <property type="match status" value="1"/>
</dbReference>
<dbReference type="Gene3D" id="3.40.50.620">
    <property type="entry name" value="HUPs"/>
    <property type="match status" value="1"/>
</dbReference>
<evidence type="ECO:0000256" key="8">
    <source>
        <dbReference type="ARBA" id="ARBA00048270"/>
    </source>
</evidence>
<dbReference type="InParanoid" id="Q0UQW6"/>
<feature type="compositionally biased region" description="Basic and acidic residues" evidence="10">
    <location>
        <begin position="61"/>
        <end position="82"/>
    </location>
</feature>
<evidence type="ECO:0000256" key="2">
    <source>
        <dbReference type="ARBA" id="ARBA00012836"/>
    </source>
</evidence>
<dbReference type="GO" id="GO:0004819">
    <property type="term" value="F:glutamine-tRNA ligase activity"/>
    <property type="evidence" value="ECO:0000318"/>
    <property type="project" value="GO_Central"/>
</dbReference>
<dbReference type="eggNOG" id="KOG1148">
    <property type="taxonomic scope" value="Eukaryota"/>
</dbReference>
<keyword evidence="3 9" id="KW-0436">Ligase</keyword>
<comment type="similarity">
    <text evidence="1 9">Belongs to the class-I aminoacyl-tRNA synthetase family.</text>
</comment>
<dbReference type="Pfam" id="PF03950">
    <property type="entry name" value="tRNA-synt_1c_C"/>
    <property type="match status" value="1"/>
</dbReference>
<dbReference type="InterPro" id="IPR004514">
    <property type="entry name" value="Gln-tRNA-synth"/>
</dbReference>
<dbReference type="NCBIfam" id="TIGR00440">
    <property type="entry name" value="glnS"/>
    <property type="match status" value="1"/>
</dbReference>
<dbReference type="PROSITE" id="PS00178">
    <property type="entry name" value="AA_TRNA_LIGASE_I"/>
    <property type="match status" value="1"/>
</dbReference>
<dbReference type="GeneID" id="5973120"/>
<dbReference type="HOGENOM" id="CLU_001882_2_3_1"/>
<dbReference type="PRINTS" id="PR00987">
    <property type="entry name" value="TRNASYNTHGLU"/>
</dbReference>
<dbReference type="AlphaFoldDB" id="Q0UQW6"/>
<dbReference type="GO" id="GO:0006425">
    <property type="term" value="P:glutaminyl-tRNA aminoacylation"/>
    <property type="evidence" value="ECO:0000318"/>
    <property type="project" value="GO_Central"/>
</dbReference>
<dbReference type="InterPro" id="IPR020058">
    <property type="entry name" value="Glu/Gln-tRNA-synth_Ib_cat-dom"/>
</dbReference>
<keyword evidence="5 9" id="KW-0067">ATP-binding</keyword>
<dbReference type="InterPro" id="IPR011035">
    <property type="entry name" value="Ribosomal_bL25/Gln-tRNA_synth"/>
</dbReference>
<evidence type="ECO:0000259" key="13">
    <source>
        <dbReference type="Pfam" id="PF20974"/>
    </source>
</evidence>
<dbReference type="InterPro" id="IPR050132">
    <property type="entry name" value="Gln/Glu-tRNA_Ligase"/>
</dbReference>
<feature type="region of interest" description="Disordered" evidence="10">
    <location>
        <begin position="55"/>
        <end position="102"/>
    </location>
</feature>
<dbReference type="GO" id="GO:1990825">
    <property type="term" value="F:sequence-specific mRNA binding"/>
    <property type="evidence" value="ECO:0007669"/>
    <property type="project" value="EnsemblFungi"/>
</dbReference>
<dbReference type="RefSeq" id="XP_001796243.1">
    <property type="nucleotide sequence ID" value="XM_001796191.1"/>
</dbReference>
<dbReference type="EC" id="6.1.1.18" evidence="2"/>
<dbReference type="GO" id="GO:0005739">
    <property type="term" value="C:mitochondrion"/>
    <property type="evidence" value="ECO:0007669"/>
    <property type="project" value="EnsemblFungi"/>
</dbReference>
<dbReference type="PANTHER" id="PTHR43097:SF4">
    <property type="entry name" value="GLUTAMINE--TRNA LIGASE"/>
    <property type="match status" value="1"/>
</dbReference>
<feature type="domain" description="Glutamyl/glutaminyl-tRNA synthetase class Ib catalytic" evidence="11">
    <location>
        <begin position="123"/>
        <end position="436"/>
    </location>
</feature>
<dbReference type="GO" id="GO:0005829">
    <property type="term" value="C:cytosol"/>
    <property type="evidence" value="ECO:0000318"/>
    <property type="project" value="GO_Central"/>
</dbReference>
<dbReference type="FunCoup" id="Q0UQW6">
    <property type="interactions" value="1222"/>
</dbReference>